<dbReference type="PANTHER" id="PTHR38788">
    <property type="entry name" value="CLR5 DOMAIN-CONTAINING PROTEIN"/>
    <property type="match status" value="1"/>
</dbReference>
<evidence type="ECO:0008006" key="6">
    <source>
        <dbReference type="Google" id="ProtNLM"/>
    </source>
</evidence>
<feature type="region of interest" description="Disordered" evidence="1">
    <location>
        <begin position="98"/>
        <end position="195"/>
    </location>
</feature>
<dbReference type="InterPro" id="IPR057940">
    <property type="entry name" value="Tri-helical_dom"/>
</dbReference>
<feature type="compositionally biased region" description="Basic residues" evidence="1">
    <location>
        <begin position="167"/>
        <end position="177"/>
    </location>
</feature>
<dbReference type="Pfam" id="PF24465">
    <property type="entry name" value="Tri-helical"/>
    <property type="match status" value="2"/>
</dbReference>
<feature type="compositionally biased region" description="Low complexity" evidence="1">
    <location>
        <begin position="118"/>
        <end position="130"/>
    </location>
</feature>
<sequence length="654" mass="72674">MLVMDSDPSWNWDVSLTSDPNNSSNCSKRAFQSQFRKWGFPLKQNPVYRNDELLTRVRELWEQNLPQKEMLRILGEEGFDIKQRELVRLRSRNRLLLRDPRGDKAQGLGSPGRPVELSSNESRPSSRGSSAVEPVGTVSSPDPTASCGDEQISNLSQDAVSSLFPKPGRKSRRRTRRWAGQPADPTARPPRFPSETTLDEARLILGLDSVGYRAVRTTFQRICEECGVVKKTLAGRERWESVKGQLVHEVVQLQTPMWGSQENMEPKKLALDIICTDVTKRMRDGDKRMTVSDAKRILAINPEESRQLRSTFYQLLVSREEQFTCKSKAGPEQWNKLILQWMEGSDLIHRLLPEDTSTPEHQERRKALDILASDVMKRLRDEKARKESSKRNRASTVREAASDSNARSDAAETPPTPLHHTPSSSHSFPASSPSTFCAAGEQISHAINDYDDVSPISQMQLVPSSPNNSMHVPIPVGLQPQDPGLHGPVDDELTHSGHGHHRLLSGVLDTDGSVALDSRLSTQLLLAHSPQASFVEPHFIPPFSVGPGGQVFHQVAATAATPIAIYLRLHPSSTYRVASGLWIATLSTHSVEELRLAAAEKYPEAMCVRIEGVLKDLKGSELPLQIDDDGQLGAYLAHLEGATPTFNVQLAWRG</sequence>
<evidence type="ECO:0000256" key="1">
    <source>
        <dbReference type="SAM" id="MobiDB-lite"/>
    </source>
</evidence>
<organism evidence="4 5">
    <name type="scientific">Lomentospora prolificans</name>
    <dbReference type="NCBI Taxonomy" id="41688"/>
    <lineage>
        <taxon>Eukaryota</taxon>
        <taxon>Fungi</taxon>
        <taxon>Dikarya</taxon>
        <taxon>Ascomycota</taxon>
        <taxon>Pezizomycotina</taxon>
        <taxon>Sordariomycetes</taxon>
        <taxon>Hypocreomycetidae</taxon>
        <taxon>Microascales</taxon>
        <taxon>Microascaceae</taxon>
        <taxon>Lomentospora</taxon>
    </lineage>
</organism>
<protein>
    <recommendedName>
        <fullName evidence="6">Clr5 domain-containing protein</fullName>
    </recommendedName>
</protein>
<feature type="compositionally biased region" description="Basic and acidic residues" evidence="1">
    <location>
        <begin position="380"/>
        <end position="390"/>
    </location>
</feature>
<dbReference type="PANTHER" id="PTHR38788:SF5">
    <property type="entry name" value="CLR5 DOMAIN-CONTAINING PROTEIN"/>
    <property type="match status" value="1"/>
</dbReference>
<reference evidence="4 5" key="1">
    <citation type="journal article" date="2017" name="G3 (Bethesda)">
        <title>First Draft Genome Sequence of the Pathogenic Fungus Lomentospora prolificans (Formerly Scedosporium prolificans).</title>
        <authorList>
            <person name="Luo R."/>
            <person name="Zimin A."/>
            <person name="Workman R."/>
            <person name="Fan Y."/>
            <person name="Pertea G."/>
            <person name="Grossman N."/>
            <person name="Wear M.P."/>
            <person name="Jia B."/>
            <person name="Miller H."/>
            <person name="Casadevall A."/>
            <person name="Timp W."/>
            <person name="Zhang S.X."/>
            <person name="Salzberg S.L."/>
        </authorList>
    </citation>
    <scope>NUCLEOTIDE SEQUENCE [LARGE SCALE GENOMIC DNA]</scope>
    <source>
        <strain evidence="4 5">JHH-5317</strain>
    </source>
</reference>
<dbReference type="InterPro" id="IPR056669">
    <property type="entry name" value="DUF7767"/>
</dbReference>
<feature type="compositionally biased region" description="Low complexity" evidence="1">
    <location>
        <begin position="398"/>
        <end position="435"/>
    </location>
</feature>
<feature type="compositionally biased region" description="Polar residues" evidence="1">
    <location>
        <begin position="151"/>
        <end position="160"/>
    </location>
</feature>
<evidence type="ECO:0000259" key="3">
    <source>
        <dbReference type="Pfam" id="PF24962"/>
    </source>
</evidence>
<accession>A0A2N3N794</accession>
<dbReference type="Pfam" id="PF24962">
    <property type="entry name" value="DUF7767"/>
    <property type="match status" value="1"/>
</dbReference>
<keyword evidence="5" id="KW-1185">Reference proteome</keyword>
<evidence type="ECO:0000259" key="2">
    <source>
        <dbReference type="Pfam" id="PF24465"/>
    </source>
</evidence>
<feature type="domain" description="Tri-helical" evidence="2">
    <location>
        <begin position="294"/>
        <end position="382"/>
    </location>
</feature>
<dbReference type="VEuPathDB" id="FungiDB:jhhlp_005217"/>
<evidence type="ECO:0000313" key="4">
    <source>
        <dbReference type="EMBL" id="PKS08274.1"/>
    </source>
</evidence>
<name>A0A2N3N794_9PEZI</name>
<feature type="domain" description="Tri-helical" evidence="2">
    <location>
        <begin position="201"/>
        <end position="284"/>
    </location>
</feature>
<comment type="caution">
    <text evidence="4">The sequence shown here is derived from an EMBL/GenBank/DDBJ whole genome shotgun (WGS) entry which is preliminary data.</text>
</comment>
<dbReference type="Proteomes" id="UP000233524">
    <property type="component" value="Unassembled WGS sequence"/>
</dbReference>
<feature type="region of interest" description="Disordered" evidence="1">
    <location>
        <begin position="380"/>
        <end position="436"/>
    </location>
</feature>
<dbReference type="InParanoid" id="A0A2N3N794"/>
<evidence type="ECO:0000313" key="5">
    <source>
        <dbReference type="Proteomes" id="UP000233524"/>
    </source>
</evidence>
<dbReference type="AlphaFoldDB" id="A0A2N3N794"/>
<dbReference type="OrthoDB" id="4115389at2759"/>
<dbReference type="STRING" id="41688.A0A2N3N794"/>
<feature type="domain" description="DUF7767" evidence="3">
    <location>
        <begin position="560"/>
        <end position="652"/>
    </location>
</feature>
<dbReference type="EMBL" id="NLAX01000697">
    <property type="protein sequence ID" value="PKS08274.1"/>
    <property type="molecule type" value="Genomic_DNA"/>
</dbReference>
<gene>
    <name evidence="4" type="ORF">jhhlp_005217</name>
</gene>
<proteinExistence type="predicted"/>